<dbReference type="Gene3D" id="3.80.30.20">
    <property type="entry name" value="tm_1862 like domain"/>
    <property type="match status" value="1"/>
</dbReference>
<sequence length="549" mass="63802">MRQATLDIINKITEIKSAEDLGVFKRGLSKKYGFSILLNSDILKEYSLLIEEKKISKKWLAEYNDFFISLLKKRAIRTMSGIAPVAVLTKPYPCPGKCAYCPQKPNVPVSYLSNEPAVMRAIRLNYNPYLQTIFRLKALENNGHKPNKIELIVIGGTWSYLPEKYKYWYVLNCFKAANDYQKKKSKILIKKSKKTENKKTFSDDIYFLKFSLKDLKKFLLLEQKKNEKSKYNIIGLTLETRPDYLDEKELWQMRELGCTRIEIGVQAIDDEILKLNRRGHDISAIAKATQKMKNYGFKVTYHFMPALPGSNPKKDIKMFKQLYNDERFQPDQIKFYPTTVVKDSLLYTWWKQGKYRPYSDEELEAVIVECKKNTPVYTRIIRLIRDIPGESIEAGNKITNLRQIMKDRGVVCNCIRCREAKNKVINKKDLKLNILKYKASEGLEYFISFDSLDGKILYGFCRLRIDYKSAVAKALIRELHVYGQLVPKGGEKKVQHSGLGKRLMAEAEKIARKNKAKKVAVISGVGVRGYYRKLGYRLEKTYMVKNFLK</sequence>
<dbReference type="SUPFAM" id="SSF102114">
    <property type="entry name" value="Radical SAM enzymes"/>
    <property type="match status" value="1"/>
</dbReference>
<keyword evidence="5" id="KW-0820">tRNA-binding</keyword>
<dbReference type="GO" id="GO:0002926">
    <property type="term" value="P:tRNA wobble base 5-methoxycarbonylmethyl-2-thiouridinylation"/>
    <property type="evidence" value="ECO:0007669"/>
    <property type="project" value="TreeGrafter"/>
</dbReference>
<keyword evidence="4" id="KW-0004">4Fe-4S</keyword>
<dbReference type="InterPro" id="IPR016181">
    <property type="entry name" value="Acyl_CoA_acyltransferase"/>
</dbReference>
<comment type="cofactor">
    <cofactor evidence="1">
        <name>[4Fe-4S] cluster</name>
        <dbReference type="ChEBI" id="CHEBI:49883"/>
    </cofactor>
</comment>
<evidence type="ECO:0000256" key="9">
    <source>
        <dbReference type="ARBA" id="ARBA00022723"/>
    </source>
</evidence>
<dbReference type="Pfam" id="PF16199">
    <property type="entry name" value="Radical_SAM_C"/>
    <property type="match status" value="1"/>
</dbReference>
<dbReference type="Proteomes" id="UP000233517">
    <property type="component" value="Unassembled WGS sequence"/>
</dbReference>
<keyword evidence="12" id="KW-0411">Iron-sulfur</keyword>
<dbReference type="InterPro" id="IPR032432">
    <property type="entry name" value="Radical_SAM_C"/>
</dbReference>
<dbReference type="Pfam" id="PF04055">
    <property type="entry name" value="Radical_SAM"/>
    <property type="match status" value="1"/>
</dbReference>
<keyword evidence="9" id="KW-0479">Metal-binding</keyword>
<dbReference type="PROSITE" id="PS51186">
    <property type="entry name" value="GNAT"/>
    <property type="match status" value="1"/>
</dbReference>
<feature type="domain" description="Radical SAM core" evidence="17">
    <location>
        <begin position="77"/>
        <end position="390"/>
    </location>
</feature>
<evidence type="ECO:0000256" key="5">
    <source>
        <dbReference type="ARBA" id="ARBA00022555"/>
    </source>
</evidence>
<dbReference type="Pfam" id="PF00583">
    <property type="entry name" value="Acetyltransf_1"/>
    <property type="match status" value="1"/>
</dbReference>
<dbReference type="InterPro" id="IPR039661">
    <property type="entry name" value="ELP3"/>
</dbReference>
<keyword evidence="13" id="KW-0012">Acyltransferase</keyword>
<dbReference type="InterPro" id="IPR007197">
    <property type="entry name" value="rSAM"/>
</dbReference>
<dbReference type="SMART" id="SM00729">
    <property type="entry name" value="Elp3"/>
    <property type="match status" value="1"/>
</dbReference>
<accession>A0A2N2E966</accession>
<reference evidence="18 19" key="1">
    <citation type="journal article" date="2017" name="ISME J.">
        <title>Potential for microbial H2 and metal transformations associated with novel bacteria and archaea in deep terrestrial subsurface sediments.</title>
        <authorList>
            <person name="Hernsdorf A.W."/>
            <person name="Amano Y."/>
            <person name="Miyakawa K."/>
            <person name="Ise K."/>
            <person name="Suzuki Y."/>
            <person name="Anantharaman K."/>
            <person name="Probst A."/>
            <person name="Burstein D."/>
            <person name="Thomas B.C."/>
            <person name="Banfield J.F."/>
        </authorList>
    </citation>
    <scope>NUCLEOTIDE SEQUENCE [LARGE SCALE GENOMIC DNA]</scope>
    <source>
        <strain evidence="18">HGW-Falkowbacteria-1</strain>
    </source>
</reference>
<dbReference type="InterPro" id="IPR023404">
    <property type="entry name" value="rSAM_horseshoe"/>
</dbReference>
<evidence type="ECO:0000256" key="1">
    <source>
        <dbReference type="ARBA" id="ARBA00001966"/>
    </source>
</evidence>
<dbReference type="GO" id="GO:0051539">
    <property type="term" value="F:4 iron, 4 sulfur cluster binding"/>
    <property type="evidence" value="ECO:0007669"/>
    <property type="project" value="UniProtKB-KW"/>
</dbReference>
<dbReference type="CDD" id="cd04301">
    <property type="entry name" value="NAT_SF"/>
    <property type="match status" value="1"/>
</dbReference>
<evidence type="ECO:0000256" key="3">
    <source>
        <dbReference type="ARBA" id="ARBA00005494"/>
    </source>
</evidence>
<protein>
    <recommendedName>
        <fullName evidence="14">tRNA carboxymethyluridine synthase</fullName>
        <ecNumber evidence="14">2.3.1.311</ecNumber>
    </recommendedName>
</protein>
<keyword evidence="11" id="KW-0408">Iron</keyword>
<evidence type="ECO:0000256" key="7">
    <source>
        <dbReference type="ARBA" id="ARBA00022691"/>
    </source>
</evidence>
<organism evidence="18 19">
    <name type="scientific">Candidatus Falkowbacteria bacterium HGW-Falkowbacteria-1</name>
    <dbReference type="NCBI Taxonomy" id="2013768"/>
    <lineage>
        <taxon>Bacteria</taxon>
        <taxon>Candidatus Falkowiibacteriota</taxon>
    </lineage>
</organism>
<dbReference type="Gene3D" id="3.40.630.30">
    <property type="match status" value="1"/>
</dbReference>
<dbReference type="NCBIfam" id="TIGR01211">
    <property type="entry name" value="ELP3"/>
    <property type="match status" value="1"/>
</dbReference>
<evidence type="ECO:0000256" key="2">
    <source>
        <dbReference type="ARBA" id="ARBA00005217"/>
    </source>
</evidence>
<dbReference type="SFLD" id="SFLDG01086">
    <property type="entry name" value="elongater_protein-like"/>
    <property type="match status" value="1"/>
</dbReference>
<comment type="caution">
    <text evidence="18">The sequence shown here is derived from an EMBL/GenBank/DDBJ whole genome shotgun (WGS) entry which is preliminary data.</text>
</comment>
<dbReference type="SFLD" id="SFLDS00029">
    <property type="entry name" value="Radical_SAM"/>
    <property type="match status" value="1"/>
</dbReference>
<dbReference type="PANTHER" id="PTHR11135">
    <property type="entry name" value="HISTONE ACETYLTRANSFERASE-RELATED"/>
    <property type="match status" value="1"/>
</dbReference>
<evidence type="ECO:0000313" key="19">
    <source>
        <dbReference type="Proteomes" id="UP000233517"/>
    </source>
</evidence>
<dbReference type="GO" id="GO:0106261">
    <property type="term" value="F:tRNA uridine(34) acetyltransferase activity"/>
    <property type="evidence" value="ECO:0007669"/>
    <property type="project" value="UniProtKB-EC"/>
</dbReference>
<evidence type="ECO:0000313" key="18">
    <source>
        <dbReference type="EMBL" id="PKM91238.1"/>
    </source>
</evidence>
<comment type="pathway">
    <text evidence="2">tRNA modification.</text>
</comment>
<dbReference type="GO" id="GO:0033588">
    <property type="term" value="C:elongator holoenzyme complex"/>
    <property type="evidence" value="ECO:0007669"/>
    <property type="project" value="TreeGrafter"/>
</dbReference>
<evidence type="ECO:0000256" key="6">
    <source>
        <dbReference type="ARBA" id="ARBA00022679"/>
    </source>
</evidence>
<dbReference type="GO" id="GO:0046872">
    <property type="term" value="F:metal ion binding"/>
    <property type="evidence" value="ECO:0007669"/>
    <property type="project" value="UniProtKB-KW"/>
</dbReference>
<comment type="similarity">
    <text evidence="3">Belongs to the ELP3 family.</text>
</comment>
<keyword evidence="7" id="KW-0949">S-adenosyl-L-methionine</keyword>
<dbReference type="SFLD" id="SFLDF00344">
    <property type="entry name" value="ELP3-like"/>
    <property type="match status" value="1"/>
</dbReference>
<dbReference type="SUPFAM" id="SSF55729">
    <property type="entry name" value="Acyl-CoA N-acyltransferases (Nat)"/>
    <property type="match status" value="1"/>
</dbReference>
<evidence type="ECO:0000256" key="11">
    <source>
        <dbReference type="ARBA" id="ARBA00023004"/>
    </source>
</evidence>
<dbReference type="AlphaFoldDB" id="A0A2N2E966"/>
<name>A0A2N2E966_9BACT</name>
<dbReference type="EC" id="2.3.1.311" evidence="14"/>
<dbReference type="InterPro" id="IPR000182">
    <property type="entry name" value="GNAT_dom"/>
</dbReference>
<evidence type="ECO:0000259" key="16">
    <source>
        <dbReference type="PROSITE" id="PS51186"/>
    </source>
</evidence>
<gene>
    <name evidence="18" type="ORF">CVU82_04300</name>
</gene>
<evidence type="ECO:0000256" key="8">
    <source>
        <dbReference type="ARBA" id="ARBA00022694"/>
    </source>
</evidence>
<dbReference type="GO" id="GO:0005737">
    <property type="term" value="C:cytoplasm"/>
    <property type="evidence" value="ECO:0007669"/>
    <property type="project" value="TreeGrafter"/>
</dbReference>
<evidence type="ECO:0000256" key="4">
    <source>
        <dbReference type="ARBA" id="ARBA00022485"/>
    </source>
</evidence>
<evidence type="ECO:0000256" key="15">
    <source>
        <dbReference type="ARBA" id="ARBA00047372"/>
    </source>
</evidence>
<dbReference type="PROSITE" id="PS51918">
    <property type="entry name" value="RADICAL_SAM"/>
    <property type="match status" value="1"/>
</dbReference>
<proteinExistence type="inferred from homology"/>
<dbReference type="InterPro" id="IPR058240">
    <property type="entry name" value="rSAM_sf"/>
</dbReference>
<evidence type="ECO:0000256" key="13">
    <source>
        <dbReference type="ARBA" id="ARBA00023315"/>
    </source>
</evidence>
<dbReference type="GO" id="GO:0000049">
    <property type="term" value="F:tRNA binding"/>
    <property type="evidence" value="ECO:0007669"/>
    <property type="project" value="UniProtKB-KW"/>
</dbReference>
<dbReference type="InterPro" id="IPR034687">
    <property type="entry name" value="ELP3-like"/>
</dbReference>
<feature type="domain" description="N-acetyltransferase" evidence="16">
    <location>
        <begin position="415"/>
        <end position="549"/>
    </location>
</feature>
<evidence type="ECO:0000259" key="17">
    <source>
        <dbReference type="PROSITE" id="PS51918"/>
    </source>
</evidence>
<dbReference type="InterPro" id="IPR006638">
    <property type="entry name" value="Elp3/MiaA/NifB-like_rSAM"/>
</dbReference>
<evidence type="ECO:0000256" key="10">
    <source>
        <dbReference type="ARBA" id="ARBA00022884"/>
    </source>
</evidence>
<keyword evidence="8" id="KW-0819">tRNA processing</keyword>
<keyword evidence="10" id="KW-0694">RNA-binding</keyword>
<comment type="catalytic activity">
    <reaction evidence="15">
        <text>uridine(34) in tRNA + acetyl-CoA + S-adenosyl-L-methionine + H2O = 5-(carboxymethyl)uridine(34) in tRNA + 5'-deoxyadenosine + L-methionine + CoA + 2 H(+)</text>
        <dbReference type="Rhea" id="RHEA:61020"/>
        <dbReference type="Rhea" id="RHEA-COMP:10407"/>
        <dbReference type="Rhea" id="RHEA-COMP:11727"/>
        <dbReference type="ChEBI" id="CHEBI:15377"/>
        <dbReference type="ChEBI" id="CHEBI:15378"/>
        <dbReference type="ChEBI" id="CHEBI:17319"/>
        <dbReference type="ChEBI" id="CHEBI:57287"/>
        <dbReference type="ChEBI" id="CHEBI:57288"/>
        <dbReference type="ChEBI" id="CHEBI:57844"/>
        <dbReference type="ChEBI" id="CHEBI:59789"/>
        <dbReference type="ChEBI" id="CHEBI:65315"/>
        <dbReference type="ChEBI" id="CHEBI:74882"/>
        <dbReference type="EC" id="2.3.1.311"/>
    </reaction>
    <physiologicalReaction direction="left-to-right" evidence="15">
        <dbReference type="Rhea" id="RHEA:61021"/>
    </physiologicalReaction>
</comment>
<keyword evidence="6" id="KW-0808">Transferase</keyword>
<dbReference type="EMBL" id="PHAI01000003">
    <property type="protein sequence ID" value="PKM91238.1"/>
    <property type="molecule type" value="Genomic_DNA"/>
</dbReference>
<evidence type="ECO:0000256" key="12">
    <source>
        <dbReference type="ARBA" id="ARBA00023014"/>
    </source>
</evidence>
<evidence type="ECO:0000256" key="14">
    <source>
        <dbReference type="ARBA" id="ARBA00044771"/>
    </source>
</evidence>
<dbReference type="PANTHER" id="PTHR11135:SF2">
    <property type="entry name" value="ELONGATOR COMPLEX PROTEIN 3"/>
    <property type="match status" value="1"/>
</dbReference>